<dbReference type="SUPFAM" id="SSF51658">
    <property type="entry name" value="Xylose isomerase-like"/>
    <property type="match status" value="1"/>
</dbReference>
<dbReference type="AlphaFoldDB" id="A0A7D4TI42"/>
<dbReference type="Gene3D" id="3.20.20.150">
    <property type="entry name" value="Divalent-metal-dependent TIM barrel enzymes"/>
    <property type="match status" value="1"/>
</dbReference>
<reference evidence="1 2" key="1">
    <citation type="submission" date="2020-05" db="EMBL/GenBank/DDBJ databases">
        <title>Strain PA2F3 complete genome.</title>
        <authorList>
            <person name="Kim Y.-S."/>
            <person name="Kim S.-J."/>
            <person name="Jung H.-k."/>
            <person name="Kim S.-E."/>
            <person name="Kim K.-H."/>
        </authorList>
    </citation>
    <scope>NUCLEOTIDE SEQUENCE [LARGE SCALE GENOMIC DNA]</scope>
    <source>
        <strain evidence="1 2">PA2F3</strain>
    </source>
</reference>
<protein>
    <submittedName>
        <fullName evidence="1">Restriction endonuclease subunit R</fullName>
    </submittedName>
</protein>
<gene>
    <name evidence="1" type="ORF">HQM25_14210</name>
</gene>
<evidence type="ECO:0000313" key="1">
    <source>
        <dbReference type="EMBL" id="QKJ21260.1"/>
    </source>
</evidence>
<dbReference type="Proteomes" id="UP000502498">
    <property type="component" value="Chromosome"/>
</dbReference>
<dbReference type="InterPro" id="IPR036237">
    <property type="entry name" value="Xyl_isomerase-like_sf"/>
</dbReference>
<keyword evidence="1" id="KW-0255">Endonuclease</keyword>
<organism evidence="1 2">
    <name type="scientific">Microbacterium hominis</name>
    <dbReference type="NCBI Taxonomy" id="162426"/>
    <lineage>
        <taxon>Bacteria</taxon>
        <taxon>Bacillati</taxon>
        <taxon>Actinomycetota</taxon>
        <taxon>Actinomycetes</taxon>
        <taxon>Micrococcales</taxon>
        <taxon>Microbacteriaceae</taxon>
        <taxon>Microbacterium</taxon>
    </lineage>
</organism>
<accession>A0A7D4TI42</accession>
<proteinExistence type="predicted"/>
<dbReference type="GO" id="GO:0004519">
    <property type="term" value="F:endonuclease activity"/>
    <property type="evidence" value="ECO:0007669"/>
    <property type="project" value="UniProtKB-KW"/>
</dbReference>
<dbReference type="EMBL" id="CP054038">
    <property type="protein sequence ID" value="QKJ21260.1"/>
    <property type="molecule type" value="Genomic_DNA"/>
</dbReference>
<name>A0A7D4TI42_9MICO</name>
<evidence type="ECO:0000313" key="2">
    <source>
        <dbReference type="Proteomes" id="UP000502498"/>
    </source>
</evidence>
<keyword evidence="1" id="KW-0378">Hydrolase</keyword>
<keyword evidence="1" id="KW-0540">Nuclease</keyword>
<sequence length="307" mass="33245">MARADRSAAEIAVDVVAGGTADTIEIEAGQVCREFPTPGDREIDDLRDALASHGGRASIVGASIDDWTPDGRRRTDDERLAFLVPQLEAAARLGAVGARVPLGQAGPALLHRLLPILHDLDITLFEEAQGHQTPDAAASGFADIAELDDPRIRVLIDISMLMPALPVTYLERLRAHGLPEDFVRLLETQWRDPSTQGAVVELLRSGAVPGSAHTLFMDMLVRFGRSEAADLRGVLPLVSGIHLKFWDLDDEDGRVSTPIRRVGEELRAAGFTGTLCSEWGGHEWLDEHPTEMTRAHLALARGELAAS</sequence>